<dbReference type="RefSeq" id="XP_021092446.1">
    <property type="nucleotide sequence ID" value="XM_021236787.1"/>
</dbReference>
<feature type="signal peptide" evidence="9">
    <location>
        <begin position="1"/>
        <end position="17"/>
    </location>
</feature>
<keyword evidence="13" id="KW-1185">Reference proteome</keyword>
<dbReference type="SMART" id="SM00608">
    <property type="entry name" value="ACR"/>
    <property type="match status" value="1"/>
</dbReference>
<accession>A0AAX6R6C1</accession>
<reference evidence="14" key="1">
    <citation type="submission" date="2025-08" db="UniProtKB">
        <authorList>
            <consortium name="RefSeq"/>
        </authorList>
    </citation>
    <scope>IDENTIFICATION</scope>
</reference>
<evidence type="ECO:0000256" key="5">
    <source>
        <dbReference type="ARBA" id="ARBA00023157"/>
    </source>
</evidence>
<dbReference type="PROSITE" id="PS50026">
    <property type="entry name" value="EGF_3"/>
    <property type="match status" value="1"/>
</dbReference>
<feature type="disulfide bond" evidence="6">
    <location>
        <begin position="430"/>
        <end position="450"/>
    </location>
</feature>
<evidence type="ECO:0000256" key="6">
    <source>
        <dbReference type="PROSITE-ProRule" id="PRU00068"/>
    </source>
</evidence>
<dbReference type="GO" id="GO:0007339">
    <property type="term" value="P:binding of sperm to zona pellucida"/>
    <property type="evidence" value="ECO:0007669"/>
    <property type="project" value="TreeGrafter"/>
</dbReference>
<dbReference type="InterPro" id="IPR001590">
    <property type="entry name" value="Peptidase_M12B"/>
</dbReference>
<dbReference type="Pfam" id="PF01562">
    <property type="entry name" value="Pep_M12B_propep"/>
    <property type="match status" value="1"/>
</dbReference>
<comment type="caution">
    <text evidence="7">Lacks conserved residue(s) required for the propagation of feature annotation.</text>
</comment>
<dbReference type="InterPro" id="IPR001762">
    <property type="entry name" value="Disintegrin_dom"/>
</dbReference>
<dbReference type="GO" id="GO:0004222">
    <property type="term" value="F:metalloendopeptidase activity"/>
    <property type="evidence" value="ECO:0007669"/>
    <property type="project" value="InterPro"/>
</dbReference>
<feature type="domain" description="Disintegrin" evidence="11">
    <location>
        <begin position="369"/>
        <end position="458"/>
    </location>
</feature>
<feature type="disulfide bond" evidence="8">
    <location>
        <begin position="315"/>
        <end position="320"/>
    </location>
</feature>
<dbReference type="Pfam" id="PF00200">
    <property type="entry name" value="Disintegrin"/>
    <property type="match status" value="1"/>
</dbReference>
<dbReference type="InterPro" id="IPR034027">
    <property type="entry name" value="Reprolysin_adamalysin"/>
</dbReference>
<keyword evidence="7" id="KW-0245">EGF-like domain</keyword>
<keyword evidence="2" id="KW-0812">Transmembrane</keyword>
<dbReference type="GO" id="GO:0005886">
    <property type="term" value="C:plasma membrane"/>
    <property type="evidence" value="ECO:0007669"/>
    <property type="project" value="TreeGrafter"/>
</dbReference>
<dbReference type="Pfam" id="PF01421">
    <property type="entry name" value="Reprolysin"/>
    <property type="match status" value="1"/>
</dbReference>
<evidence type="ECO:0000256" key="9">
    <source>
        <dbReference type="SAM" id="SignalP"/>
    </source>
</evidence>
<dbReference type="Gene3D" id="3.40.390.10">
    <property type="entry name" value="Collagenase (Catalytic Domain)"/>
    <property type="match status" value="1"/>
</dbReference>
<dbReference type="InterPro" id="IPR024079">
    <property type="entry name" value="MetalloPept_cat_dom_sf"/>
</dbReference>
<dbReference type="Gene3D" id="4.10.70.10">
    <property type="entry name" value="Disintegrin domain"/>
    <property type="match status" value="1"/>
</dbReference>
<dbReference type="PANTHER" id="PTHR11905:SF26">
    <property type="entry name" value="A DISINTEGRIN AND METALLOPEPTIDASE DOMAIN 3"/>
    <property type="match status" value="1"/>
</dbReference>
<dbReference type="PROSITE" id="PS50215">
    <property type="entry name" value="ADAM_MEPRO"/>
    <property type="match status" value="1"/>
</dbReference>
<feature type="domain" description="Peptidase M12B" evidence="12">
    <location>
        <begin position="190"/>
        <end position="359"/>
    </location>
</feature>
<dbReference type="SUPFAM" id="SSF57552">
    <property type="entry name" value="Blood coagulation inhibitor (disintegrin)"/>
    <property type="match status" value="1"/>
</dbReference>
<keyword evidence="5 7" id="KW-1015">Disulfide bond</keyword>
<dbReference type="Proteomes" id="UP000694906">
    <property type="component" value="Unplaced"/>
</dbReference>
<evidence type="ECO:0000256" key="8">
    <source>
        <dbReference type="PROSITE-ProRule" id="PRU00276"/>
    </source>
</evidence>
<evidence type="ECO:0000256" key="7">
    <source>
        <dbReference type="PROSITE-ProRule" id="PRU00076"/>
    </source>
</evidence>
<evidence type="ECO:0000259" key="11">
    <source>
        <dbReference type="PROSITE" id="PS50214"/>
    </source>
</evidence>
<dbReference type="InterPro" id="IPR002870">
    <property type="entry name" value="Peptidase_M12B_N"/>
</dbReference>
<name>A0AAX6R6C1_HETGA</name>
<dbReference type="PROSITE" id="PS50214">
    <property type="entry name" value="DISINTEGRIN_2"/>
    <property type="match status" value="1"/>
</dbReference>
<dbReference type="InterPro" id="IPR036436">
    <property type="entry name" value="Disintegrin_dom_sf"/>
</dbReference>
<proteinExistence type="predicted"/>
<dbReference type="SMART" id="SM00050">
    <property type="entry name" value="DISIN"/>
    <property type="match status" value="1"/>
</dbReference>
<dbReference type="SUPFAM" id="SSF55486">
    <property type="entry name" value="Metalloproteases ('zincins'), catalytic domain"/>
    <property type="match status" value="1"/>
</dbReference>
<keyword evidence="9" id="KW-0732">Signal</keyword>
<dbReference type="PANTHER" id="PTHR11905">
    <property type="entry name" value="ADAM A DISINTEGRIN AND METALLOPROTEASE DOMAIN"/>
    <property type="match status" value="1"/>
</dbReference>
<protein>
    <submittedName>
        <fullName evidence="14">Disintegrin and metalloproteinase domain-containing protein 18-like</fullName>
    </submittedName>
</protein>
<feature type="domain" description="EGF-like" evidence="10">
    <location>
        <begin position="598"/>
        <end position="632"/>
    </location>
</feature>
<organism evidence="13 14">
    <name type="scientific">Heterocephalus glaber</name>
    <name type="common">Naked mole rat</name>
    <dbReference type="NCBI Taxonomy" id="10181"/>
    <lineage>
        <taxon>Eukaryota</taxon>
        <taxon>Metazoa</taxon>
        <taxon>Chordata</taxon>
        <taxon>Craniata</taxon>
        <taxon>Vertebrata</taxon>
        <taxon>Euteleostomi</taxon>
        <taxon>Mammalia</taxon>
        <taxon>Eutheria</taxon>
        <taxon>Euarchontoglires</taxon>
        <taxon>Glires</taxon>
        <taxon>Rodentia</taxon>
        <taxon>Hystricomorpha</taxon>
        <taxon>Bathyergidae</taxon>
        <taxon>Heterocephalus</taxon>
    </lineage>
</organism>
<dbReference type="GO" id="GO:0006508">
    <property type="term" value="P:proteolysis"/>
    <property type="evidence" value="ECO:0007669"/>
    <property type="project" value="InterPro"/>
</dbReference>
<keyword evidence="4" id="KW-0472">Membrane</keyword>
<evidence type="ECO:0000256" key="2">
    <source>
        <dbReference type="ARBA" id="ARBA00022692"/>
    </source>
</evidence>
<evidence type="ECO:0000313" key="13">
    <source>
        <dbReference type="Proteomes" id="UP000694906"/>
    </source>
</evidence>
<evidence type="ECO:0000256" key="1">
    <source>
        <dbReference type="ARBA" id="ARBA00004167"/>
    </source>
</evidence>
<evidence type="ECO:0000313" key="14">
    <source>
        <dbReference type="RefSeq" id="XP_021092446.1"/>
    </source>
</evidence>
<dbReference type="AlphaFoldDB" id="A0AAX6R6C1"/>
<dbReference type="InterPro" id="IPR006586">
    <property type="entry name" value="ADAM_Cys-rich"/>
</dbReference>
<dbReference type="GO" id="GO:0008584">
    <property type="term" value="P:male gonad development"/>
    <property type="evidence" value="ECO:0007669"/>
    <property type="project" value="TreeGrafter"/>
</dbReference>
<sequence length="666" mass="73803">MLSLLLLLSGLARLTAPSGPHSQKLQITVPHKVESDTEDGDAQRTQVTYVIDIEKKSYTLHLEKQSLLDPNFLAYSYNKLGTLSPESSLLKNHCFYEGYAAEVPKSIVVLSACSGLRGLLQFENVTYVMEPLEYIPTYVHILYQIRNNNIDHSSLPESSPVTPPVDQSYRIHVKQQKHSLDPLLTRTLKIQIIMDKGLMFSQLKVNVMLSSMEAWSDQNKIPTNGDADDVLKRFLSWKENVLFQRSHDMAYLLIYRDHPDYVGAAYHGMACNPKFAVGIALYPKTITIEAFSVILVQLLGINLGLTYDNIYNCHCPGTTCIMNPEAIHSSGIKPFSSCSVDELKRLVSRPELGCLQNQTVSKVVYEAQSGRCGNGSLESSEECDCGLQDTCKYKKCCDPKTCFLIGSAECGTGPCCNPKTCSLLEQGNLCRKSVDQCDFPEFCDGLTEACVQDTKAADFEPCSNHTAYCYKGRCRDTDLFCMKLHGKFAQGGTDLCTMEINFQNDDFGNCQGRKCDFNNIICGKVVCEWKSAEVVSASTQLYNIQYTYLSGHTCISAQFRVPAPPGAVDKSQAANGLKCEDGKFCLNGICEQVSHYVNKTLCNSAVQCQGHGVCNNFHNCHCDVGYTPPSCDPTPSSPGGSIDDGFWYQRGQSLQIRVFWESSLLS</sequence>
<comment type="subcellular location">
    <subcellularLocation>
        <location evidence="1">Membrane</location>
        <topology evidence="1">Single-pass membrane protein</topology>
    </subcellularLocation>
</comment>
<dbReference type="PROSITE" id="PS01186">
    <property type="entry name" value="EGF_2"/>
    <property type="match status" value="1"/>
</dbReference>
<dbReference type="InterPro" id="IPR000742">
    <property type="entry name" value="EGF"/>
</dbReference>
<evidence type="ECO:0000259" key="10">
    <source>
        <dbReference type="PROSITE" id="PS50026"/>
    </source>
</evidence>
<evidence type="ECO:0000259" key="12">
    <source>
        <dbReference type="PROSITE" id="PS50215"/>
    </source>
</evidence>
<dbReference type="CDD" id="cd04269">
    <property type="entry name" value="ZnMc_adamalysin_II_like"/>
    <property type="match status" value="1"/>
</dbReference>
<dbReference type="GeneID" id="101719410"/>
<dbReference type="Pfam" id="PF08516">
    <property type="entry name" value="ADAM_CR"/>
    <property type="match status" value="1"/>
</dbReference>
<feature type="disulfide bond" evidence="7">
    <location>
        <begin position="622"/>
        <end position="631"/>
    </location>
</feature>
<feature type="chain" id="PRO_5043590202" evidence="9">
    <location>
        <begin position="18"/>
        <end position="666"/>
    </location>
</feature>
<gene>
    <name evidence="14" type="primary">LOC101719410</name>
</gene>
<keyword evidence="3" id="KW-1133">Transmembrane helix</keyword>
<evidence type="ECO:0000256" key="3">
    <source>
        <dbReference type="ARBA" id="ARBA00022989"/>
    </source>
</evidence>
<evidence type="ECO:0000256" key="4">
    <source>
        <dbReference type="ARBA" id="ARBA00023136"/>
    </source>
</evidence>
<dbReference type="GO" id="GO:0007155">
    <property type="term" value="P:cell adhesion"/>
    <property type="evidence" value="ECO:0007669"/>
    <property type="project" value="TreeGrafter"/>
</dbReference>